<name>A0A0W1R4U9_9EURY</name>
<dbReference type="Proteomes" id="UP000054387">
    <property type="component" value="Unassembled WGS sequence"/>
</dbReference>
<keyword evidence="7 10" id="KW-0472">Membrane</keyword>
<evidence type="ECO:0000259" key="12">
    <source>
        <dbReference type="PROSITE" id="PS51846"/>
    </source>
</evidence>
<dbReference type="PANTHER" id="PTHR43099">
    <property type="entry name" value="UPF0053 PROTEIN YRKA"/>
    <property type="match status" value="1"/>
</dbReference>
<protein>
    <submittedName>
        <fullName evidence="13">Cobalt transporter</fullName>
    </submittedName>
</protein>
<dbReference type="GO" id="GO:0050660">
    <property type="term" value="F:flavin adenine dinucleotide binding"/>
    <property type="evidence" value="ECO:0007669"/>
    <property type="project" value="InterPro"/>
</dbReference>
<feature type="region of interest" description="Disordered" evidence="9">
    <location>
        <begin position="437"/>
        <end position="482"/>
    </location>
</feature>
<dbReference type="OrthoDB" id="53218at2157"/>
<feature type="transmembrane region" description="Helical" evidence="10">
    <location>
        <begin position="63"/>
        <end position="82"/>
    </location>
</feature>
<feature type="transmembrane region" description="Helical" evidence="10">
    <location>
        <begin position="12"/>
        <end position="32"/>
    </location>
</feature>
<comment type="caution">
    <text evidence="13">The sequence shown here is derived from an EMBL/GenBank/DDBJ whole genome shotgun (WGS) entry which is preliminary data.</text>
</comment>
<comment type="subcellular location">
    <subcellularLocation>
        <location evidence="1">Cell membrane</location>
        <topology evidence="1">Multi-pass membrane protein</topology>
    </subcellularLocation>
</comment>
<dbReference type="GO" id="GO:0005886">
    <property type="term" value="C:plasma membrane"/>
    <property type="evidence" value="ECO:0007669"/>
    <property type="project" value="UniProtKB-SubCell"/>
</dbReference>
<evidence type="ECO:0000256" key="6">
    <source>
        <dbReference type="ARBA" id="ARBA00023122"/>
    </source>
</evidence>
<evidence type="ECO:0000259" key="11">
    <source>
        <dbReference type="PROSITE" id="PS51371"/>
    </source>
</evidence>
<dbReference type="Gene3D" id="3.30.465.10">
    <property type="match status" value="1"/>
</dbReference>
<dbReference type="InterPro" id="IPR000644">
    <property type="entry name" value="CBS_dom"/>
</dbReference>
<dbReference type="Pfam" id="PF00571">
    <property type="entry name" value="CBS"/>
    <property type="match status" value="2"/>
</dbReference>
<dbReference type="InterPro" id="IPR044751">
    <property type="entry name" value="Ion_transp-like_CBS"/>
</dbReference>
<keyword evidence="5 10" id="KW-1133">Transmembrane helix</keyword>
<evidence type="ECO:0000256" key="8">
    <source>
        <dbReference type="PROSITE-ProRule" id="PRU00703"/>
    </source>
</evidence>
<dbReference type="EMBL" id="LOPU01000030">
    <property type="protein sequence ID" value="KTG08465.1"/>
    <property type="molecule type" value="Genomic_DNA"/>
</dbReference>
<evidence type="ECO:0000313" key="13">
    <source>
        <dbReference type="EMBL" id="KTG08465.1"/>
    </source>
</evidence>
<sequence length="482" mass="52125">MVDVVLSLGRVLLALFLVVLNGFFVAAEFAFVKIRSTQVDALVERGGRSATIVQEATDNLDDYLAVSQLGITIASLGLGWIGEPAVAALLDPVLEPILPAGTLHLVTFGVGFGIITFLHVVFGELAPKTLGIQEAERIALLVAAPMKLFYYLFVPGIIVFNGTANFFTRLAGVSPASEHDETHSEEEILTIVTQSGRHGDVEMDEVEMIEAVFDLGDTVAREIMTPRPDVLTLRAGTPLNELRSTVANERYTRYPVVEDDDPGQVVGFVHVKDVFRAVEGGAAEVDRLRARDIARDVVVVPEDRDIDDILAEFRTRKVQMAVVIDEWGSFEGIVTIEDVIEELVGDIRDEFDPKAPEAAIEPNGDGDGYALDGRVTIDEVNETLGTHFESDEFDTIGGLVLSELGRAPKHGDQVVVDGYTLTVESVDGTRITDIVARKRGEGDDGDDSDTTANGETMTRGDDDNAASDDPDSRDAGDERGGR</sequence>
<organism evidence="13 14">
    <name type="scientific">Haloprofundus marisrubri</name>
    <dbReference type="NCBI Taxonomy" id="1514971"/>
    <lineage>
        <taxon>Archaea</taxon>
        <taxon>Methanobacteriati</taxon>
        <taxon>Methanobacteriota</taxon>
        <taxon>Stenosarchaea group</taxon>
        <taxon>Halobacteria</taxon>
        <taxon>Halobacteriales</taxon>
        <taxon>Haloferacaceae</taxon>
        <taxon>Haloprofundus</taxon>
    </lineage>
</organism>
<evidence type="ECO:0000256" key="5">
    <source>
        <dbReference type="ARBA" id="ARBA00022989"/>
    </source>
</evidence>
<dbReference type="InterPro" id="IPR005170">
    <property type="entry name" value="Transptr-assoc_dom"/>
</dbReference>
<dbReference type="InterPro" id="IPR002550">
    <property type="entry name" value="CNNM"/>
</dbReference>
<feature type="compositionally biased region" description="Basic and acidic residues" evidence="9">
    <location>
        <begin position="470"/>
        <end position="482"/>
    </location>
</feature>
<evidence type="ECO:0000256" key="3">
    <source>
        <dbReference type="ARBA" id="ARBA00022692"/>
    </source>
</evidence>
<dbReference type="SUPFAM" id="SSF56176">
    <property type="entry name" value="FAD-binding/transporter-associated domain-like"/>
    <property type="match status" value="1"/>
</dbReference>
<dbReference type="Pfam" id="PF01595">
    <property type="entry name" value="CNNM"/>
    <property type="match status" value="1"/>
</dbReference>
<dbReference type="SMART" id="SM00116">
    <property type="entry name" value="CBS"/>
    <property type="match status" value="2"/>
</dbReference>
<feature type="domain" description="CBS" evidence="11">
    <location>
        <begin position="293"/>
        <end position="350"/>
    </location>
</feature>
<dbReference type="Gene3D" id="3.10.580.10">
    <property type="entry name" value="CBS-domain"/>
    <property type="match status" value="1"/>
</dbReference>
<dbReference type="AlphaFoldDB" id="A0A0W1R4U9"/>
<evidence type="ECO:0000313" key="14">
    <source>
        <dbReference type="Proteomes" id="UP000054387"/>
    </source>
</evidence>
<feature type="domain" description="CNNM transmembrane" evidence="12">
    <location>
        <begin position="3"/>
        <end position="205"/>
    </location>
</feature>
<keyword evidence="4" id="KW-0677">Repeat</keyword>
<accession>A0A0W1R4U9</accession>
<evidence type="ECO:0000256" key="1">
    <source>
        <dbReference type="ARBA" id="ARBA00004651"/>
    </source>
</evidence>
<dbReference type="InterPro" id="IPR051676">
    <property type="entry name" value="UPF0053_domain"/>
</dbReference>
<dbReference type="PROSITE" id="PS51846">
    <property type="entry name" value="CNNM"/>
    <property type="match status" value="1"/>
</dbReference>
<dbReference type="Pfam" id="PF03471">
    <property type="entry name" value="CorC_HlyC"/>
    <property type="match status" value="1"/>
</dbReference>
<dbReference type="SMART" id="SM01091">
    <property type="entry name" value="CorC_HlyC"/>
    <property type="match status" value="1"/>
</dbReference>
<evidence type="ECO:0000256" key="2">
    <source>
        <dbReference type="ARBA" id="ARBA00022475"/>
    </source>
</evidence>
<dbReference type="CDD" id="cd04590">
    <property type="entry name" value="CBS_pair_CorC_HlyC_assoc"/>
    <property type="match status" value="1"/>
</dbReference>
<dbReference type="STRING" id="1514971.AUR64_17430"/>
<dbReference type="FunFam" id="3.10.580.10:FF:000002">
    <property type="entry name" value="Magnesium/cobalt efflux protein CorC"/>
    <property type="match status" value="1"/>
</dbReference>
<dbReference type="InterPro" id="IPR046342">
    <property type="entry name" value="CBS_dom_sf"/>
</dbReference>
<evidence type="ECO:0000256" key="7">
    <source>
        <dbReference type="ARBA" id="ARBA00023136"/>
    </source>
</evidence>
<keyword evidence="6 8" id="KW-0129">CBS domain</keyword>
<proteinExistence type="predicted"/>
<evidence type="ECO:0000256" key="4">
    <source>
        <dbReference type="ARBA" id="ARBA00022737"/>
    </source>
</evidence>
<dbReference type="SUPFAM" id="SSF54631">
    <property type="entry name" value="CBS-domain pair"/>
    <property type="match status" value="1"/>
</dbReference>
<dbReference type="PROSITE" id="PS51371">
    <property type="entry name" value="CBS"/>
    <property type="match status" value="2"/>
</dbReference>
<keyword evidence="3 10" id="KW-0812">Transmembrane</keyword>
<dbReference type="InterPro" id="IPR016169">
    <property type="entry name" value="FAD-bd_PCMH_sub2"/>
</dbReference>
<feature type="domain" description="CBS" evidence="11">
    <location>
        <begin position="224"/>
        <end position="284"/>
    </location>
</feature>
<dbReference type="InterPro" id="IPR036318">
    <property type="entry name" value="FAD-bd_PCMH-like_sf"/>
</dbReference>
<feature type="transmembrane region" description="Helical" evidence="10">
    <location>
        <begin position="102"/>
        <end position="126"/>
    </location>
</feature>
<keyword evidence="14" id="KW-1185">Reference proteome</keyword>
<evidence type="ECO:0000256" key="9">
    <source>
        <dbReference type="SAM" id="MobiDB-lite"/>
    </source>
</evidence>
<gene>
    <name evidence="13" type="ORF">AUR64_17430</name>
</gene>
<evidence type="ECO:0000256" key="10">
    <source>
        <dbReference type="SAM" id="Phobius"/>
    </source>
</evidence>
<feature type="transmembrane region" description="Helical" evidence="10">
    <location>
        <begin position="138"/>
        <end position="160"/>
    </location>
</feature>
<keyword evidence="2" id="KW-1003">Cell membrane</keyword>
<dbReference type="PANTHER" id="PTHR43099:SF5">
    <property type="entry name" value="HLYC_CORC FAMILY TRANSPORTER"/>
    <property type="match status" value="1"/>
</dbReference>
<dbReference type="RefSeq" id="WP_058582749.1">
    <property type="nucleotide sequence ID" value="NZ_LOPU01000030.1"/>
</dbReference>
<reference evidence="13 14" key="1">
    <citation type="submission" date="2015-12" db="EMBL/GenBank/DDBJ databases">
        <title>Haloprofundus marisrubri gen. nov., sp. nov., an extremely halophilic archaeon isolated from the Discovery deep brine-seawater interface in the Red Sea.</title>
        <authorList>
            <person name="Zhang G."/>
            <person name="Stingl U."/>
            <person name="Rashid M."/>
        </authorList>
    </citation>
    <scope>NUCLEOTIDE SEQUENCE [LARGE SCALE GENOMIC DNA]</scope>
    <source>
        <strain evidence="13 14">SB9</strain>
    </source>
</reference>